<keyword evidence="10" id="KW-1185">Reference proteome</keyword>
<feature type="transmembrane region" description="Helical" evidence="7">
    <location>
        <begin position="240"/>
        <end position="258"/>
    </location>
</feature>
<dbReference type="AlphaFoldDB" id="A0A6G4TYM6"/>
<dbReference type="InterPro" id="IPR000620">
    <property type="entry name" value="EamA_dom"/>
</dbReference>
<feature type="transmembrane region" description="Helical" evidence="7">
    <location>
        <begin position="208"/>
        <end position="228"/>
    </location>
</feature>
<dbReference type="PANTHER" id="PTHR32322:SF2">
    <property type="entry name" value="EAMA DOMAIN-CONTAINING PROTEIN"/>
    <property type="match status" value="1"/>
</dbReference>
<evidence type="ECO:0000313" key="9">
    <source>
        <dbReference type="EMBL" id="NGN64994.1"/>
    </source>
</evidence>
<accession>A0A6G4TYM6</accession>
<protein>
    <submittedName>
        <fullName evidence="9">DMT family transporter</fullName>
    </submittedName>
</protein>
<dbReference type="Proteomes" id="UP000481583">
    <property type="component" value="Unassembled WGS sequence"/>
</dbReference>
<dbReference type="Pfam" id="PF00892">
    <property type="entry name" value="EamA"/>
    <property type="match status" value="2"/>
</dbReference>
<feature type="domain" description="EamA" evidence="8">
    <location>
        <begin position="5"/>
        <end position="138"/>
    </location>
</feature>
<evidence type="ECO:0000256" key="6">
    <source>
        <dbReference type="SAM" id="MobiDB-lite"/>
    </source>
</evidence>
<feature type="transmembrane region" description="Helical" evidence="7">
    <location>
        <begin position="264"/>
        <end position="282"/>
    </location>
</feature>
<evidence type="ECO:0000256" key="5">
    <source>
        <dbReference type="ARBA" id="ARBA00023136"/>
    </source>
</evidence>
<feature type="transmembrane region" description="Helical" evidence="7">
    <location>
        <begin position="179"/>
        <end position="196"/>
    </location>
</feature>
<organism evidence="9 10">
    <name type="scientific">Streptomyces coryli</name>
    <dbReference type="NCBI Taxonomy" id="1128680"/>
    <lineage>
        <taxon>Bacteria</taxon>
        <taxon>Bacillati</taxon>
        <taxon>Actinomycetota</taxon>
        <taxon>Actinomycetes</taxon>
        <taxon>Kitasatosporales</taxon>
        <taxon>Streptomycetaceae</taxon>
        <taxon>Streptomyces</taxon>
    </lineage>
</organism>
<comment type="caution">
    <text evidence="9">The sequence shown here is derived from an EMBL/GenBank/DDBJ whole genome shotgun (WGS) entry which is preliminary data.</text>
</comment>
<dbReference type="SUPFAM" id="SSF103481">
    <property type="entry name" value="Multidrug resistance efflux transporter EmrE"/>
    <property type="match status" value="2"/>
</dbReference>
<evidence type="ECO:0000256" key="4">
    <source>
        <dbReference type="ARBA" id="ARBA00022989"/>
    </source>
</evidence>
<evidence type="ECO:0000256" key="7">
    <source>
        <dbReference type="SAM" id="Phobius"/>
    </source>
</evidence>
<feature type="transmembrane region" description="Helical" evidence="7">
    <location>
        <begin position="64"/>
        <end position="83"/>
    </location>
</feature>
<feature type="transmembrane region" description="Helical" evidence="7">
    <location>
        <begin position="146"/>
        <end position="167"/>
    </location>
</feature>
<dbReference type="InterPro" id="IPR037185">
    <property type="entry name" value="EmrE-like"/>
</dbReference>
<name>A0A6G4TYM6_9ACTN</name>
<comment type="similarity">
    <text evidence="2">Belongs to the EamA transporter family.</text>
</comment>
<evidence type="ECO:0000256" key="2">
    <source>
        <dbReference type="ARBA" id="ARBA00007362"/>
    </source>
</evidence>
<reference evidence="9 10" key="1">
    <citation type="submission" date="2020-02" db="EMBL/GenBank/DDBJ databases">
        <title>Whole-genome analyses of novel actinobacteria.</title>
        <authorList>
            <person name="Sahin N."/>
        </authorList>
    </citation>
    <scope>NUCLEOTIDE SEQUENCE [LARGE SCALE GENOMIC DNA]</scope>
    <source>
        <strain evidence="9 10">A7024</strain>
    </source>
</reference>
<feature type="region of interest" description="Disordered" evidence="6">
    <location>
        <begin position="288"/>
        <end position="314"/>
    </location>
</feature>
<keyword evidence="4 7" id="KW-1133">Transmembrane helix</keyword>
<proteinExistence type="inferred from homology"/>
<evidence type="ECO:0000256" key="3">
    <source>
        <dbReference type="ARBA" id="ARBA00022692"/>
    </source>
</evidence>
<dbReference type="EMBL" id="JAAKZV010000049">
    <property type="protein sequence ID" value="NGN64994.1"/>
    <property type="molecule type" value="Genomic_DNA"/>
</dbReference>
<comment type="subcellular location">
    <subcellularLocation>
        <location evidence="1">Membrane</location>
        <topology evidence="1">Multi-pass membrane protein</topology>
    </subcellularLocation>
</comment>
<feature type="transmembrane region" description="Helical" evidence="7">
    <location>
        <begin position="7"/>
        <end position="27"/>
    </location>
</feature>
<evidence type="ECO:0000313" key="10">
    <source>
        <dbReference type="Proteomes" id="UP000481583"/>
    </source>
</evidence>
<dbReference type="Gene3D" id="1.10.3730.20">
    <property type="match status" value="1"/>
</dbReference>
<sequence length="314" mass="32794">MSARGWILFVGLAVVWGVPYLMIKVAVGEVSPSLVVFSRCAIGAALLLPFALRQGGMGRVVRRHWLPLLGFAAFEVLGPWYLLSDAERHLSSGTTGLIVAAVPVLSVFVARLLGSSERLGGVRWLGLAVGFSGVAVLSVPTMSGGGVWPVTEALLTAVGYSIAPLIAARYLSEVPTLQVIAPCLLLATFLYAPAAALTWPSSVPSAEALMSLVGLGAICTALGFVIFLQLLREVPPSRAMVFVYLTPVVAVTAGVAFLDEEITWWVLVSFVLTLAGSVLATARSKAAATSAGLDEGPALNRRPTRPDAAAQSAE</sequence>
<gene>
    <name evidence="9" type="ORF">G5C51_13945</name>
</gene>
<feature type="transmembrane region" description="Helical" evidence="7">
    <location>
        <begin position="95"/>
        <end position="114"/>
    </location>
</feature>
<dbReference type="PANTHER" id="PTHR32322">
    <property type="entry name" value="INNER MEMBRANE TRANSPORTER"/>
    <property type="match status" value="1"/>
</dbReference>
<evidence type="ECO:0000259" key="8">
    <source>
        <dbReference type="Pfam" id="PF00892"/>
    </source>
</evidence>
<feature type="domain" description="EamA" evidence="8">
    <location>
        <begin position="153"/>
        <end position="280"/>
    </location>
</feature>
<feature type="transmembrane region" description="Helical" evidence="7">
    <location>
        <begin position="121"/>
        <end position="140"/>
    </location>
</feature>
<feature type="transmembrane region" description="Helical" evidence="7">
    <location>
        <begin position="33"/>
        <end position="52"/>
    </location>
</feature>
<evidence type="ECO:0000256" key="1">
    <source>
        <dbReference type="ARBA" id="ARBA00004141"/>
    </source>
</evidence>
<keyword evidence="5 7" id="KW-0472">Membrane</keyword>
<dbReference type="RefSeq" id="WP_165236997.1">
    <property type="nucleotide sequence ID" value="NZ_JAAKZV010000049.1"/>
</dbReference>
<keyword evidence="3 7" id="KW-0812">Transmembrane</keyword>
<dbReference type="InterPro" id="IPR050638">
    <property type="entry name" value="AA-Vitamin_Transporters"/>
</dbReference>
<dbReference type="GO" id="GO:0016020">
    <property type="term" value="C:membrane"/>
    <property type="evidence" value="ECO:0007669"/>
    <property type="project" value="UniProtKB-SubCell"/>
</dbReference>